<proteinExistence type="predicted"/>
<dbReference type="EMBL" id="QLMD01000020">
    <property type="protein sequence ID" value="RAJ93318.1"/>
    <property type="molecule type" value="Genomic_DNA"/>
</dbReference>
<dbReference type="InterPro" id="IPR025948">
    <property type="entry name" value="HTH-like_dom"/>
</dbReference>
<sequence length="276" mass="32235">MVSVPQRRKAVRHLMSLYRVSERRACSLTRLSRTACRYKPRSEPQEALRQRIVEIARTRIRYGYKRIHVMLQREGIHVNKKRVHRLYCLEGLQLRPKRPRRNVSGAHRKRDYIPSTRRNEAWAMDFVADQLATGSKFRILTIVDTFTRECLAADIGVRLRSENVVATLTRLCRERGSPKRIHCDNGSEFSGQITDLWAYTNQVTLAFSRPGKPTDNAYIESLNGSFRDECLNCHWFESLADARLKIEAWRDDYNKSRPHRALNNLPPLQFVASIKN</sequence>
<dbReference type="InterPro" id="IPR001584">
    <property type="entry name" value="Integrase_cat-core"/>
</dbReference>
<dbReference type="SUPFAM" id="SSF53098">
    <property type="entry name" value="Ribonuclease H-like"/>
    <property type="match status" value="1"/>
</dbReference>
<dbReference type="AlphaFoldDB" id="A0A327WQ01"/>
<protein>
    <submittedName>
        <fullName evidence="2">Putative transposase</fullName>
    </submittedName>
</protein>
<gene>
    <name evidence="2" type="ORF">B0I24_12045</name>
</gene>
<dbReference type="InterPro" id="IPR036397">
    <property type="entry name" value="RNaseH_sf"/>
</dbReference>
<dbReference type="InterPro" id="IPR012337">
    <property type="entry name" value="RNaseH-like_sf"/>
</dbReference>
<dbReference type="PROSITE" id="PS50994">
    <property type="entry name" value="INTEGRASE"/>
    <property type="match status" value="1"/>
</dbReference>
<dbReference type="Pfam" id="PF13276">
    <property type="entry name" value="HTH_21"/>
    <property type="match status" value="1"/>
</dbReference>
<dbReference type="Gene3D" id="3.30.420.10">
    <property type="entry name" value="Ribonuclease H-like superfamily/Ribonuclease H"/>
    <property type="match status" value="1"/>
</dbReference>
<comment type="caution">
    <text evidence="2">The sequence shown here is derived from an EMBL/GenBank/DDBJ whole genome shotgun (WGS) entry which is preliminary data.</text>
</comment>
<dbReference type="Pfam" id="PF13683">
    <property type="entry name" value="rve_3"/>
    <property type="match status" value="1"/>
</dbReference>
<dbReference type="PANTHER" id="PTHR47515:SF1">
    <property type="entry name" value="BLR2054 PROTEIN"/>
    <property type="match status" value="1"/>
</dbReference>
<dbReference type="PANTHER" id="PTHR47515">
    <property type="entry name" value="LOW CALCIUM RESPONSE LOCUS PROTEIN T"/>
    <property type="match status" value="1"/>
</dbReference>
<reference evidence="2 3" key="1">
    <citation type="submission" date="2018-06" db="EMBL/GenBank/DDBJ databases">
        <title>Genomic Encyclopedia of Type Strains, Phase III (KMG-III): the genomes of soil and plant-associated and newly described type strains.</title>
        <authorList>
            <person name="Whitman W."/>
        </authorList>
    </citation>
    <scope>NUCLEOTIDE SEQUENCE [LARGE SCALE GENOMIC DNA]</scope>
    <source>
        <strain evidence="2 3">CGMCC 1.15366</strain>
    </source>
</reference>
<dbReference type="InterPro" id="IPR048020">
    <property type="entry name" value="Transpos_IS3"/>
</dbReference>
<dbReference type="Proteomes" id="UP000249203">
    <property type="component" value="Unassembled WGS sequence"/>
</dbReference>
<evidence type="ECO:0000313" key="2">
    <source>
        <dbReference type="EMBL" id="RAJ93318.1"/>
    </source>
</evidence>
<dbReference type="NCBIfam" id="NF033516">
    <property type="entry name" value="transpos_IS3"/>
    <property type="match status" value="1"/>
</dbReference>
<organism evidence="2 3">
    <name type="scientific">Aliidiomarina maris</name>
    <dbReference type="NCBI Taxonomy" id="531312"/>
    <lineage>
        <taxon>Bacteria</taxon>
        <taxon>Pseudomonadati</taxon>
        <taxon>Pseudomonadota</taxon>
        <taxon>Gammaproteobacteria</taxon>
        <taxon>Alteromonadales</taxon>
        <taxon>Idiomarinaceae</taxon>
        <taxon>Aliidiomarina</taxon>
    </lineage>
</organism>
<name>A0A327WQ01_9GAMM</name>
<evidence type="ECO:0000259" key="1">
    <source>
        <dbReference type="PROSITE" id="PS50994"/>
    </source>
</evidence>
<accession>A0A327WQ01</accession>
<feature type="domain" description="Integrase catalytic" evidence="1">
    <location>
        <begin position="110"/>
        <end position="275"/>
    </location>
</feature>
<evidence type="ECO:0000313" key="3">
    <source>
        <dbReference type="Proteomes" id="UP000249203"/>
    </source>
</evidence>
<dbReference type="GO" id="GO:0003676">
    <property type="term" value="F:nucleic acid binding"/>
    <property type="evidence" value="ECO:0007669"/>
    <property type="project" value="InterPro"/>
</dbReference>
<dbReference type="GO" id="GO:0015074">
    <property type="term" value="P:DNA integration"/>
    <property type="evidence" value="ECO:0007669"/>
    <property type="project" value="InterPro"/>
</dbReference>